<evidence type="ECO:0000256" key="9">
    <source>
        <dbReference type="HAMAP-Rule" id="MF_00772"/>
    </source>
</evidence>
<reference evidence="13 14" key="1">
    <citation type="submission" date="2020-08" db="EMBL/GenBank/DDBJ databases">
        <title>Sequencing the genomes of 1000 actinobacteria strains.</title>
        <authorList>
            <person name="Klenk H.-P."/>
        </authorList>
    </citation>
    <scope>NUCLEOTIDE SEQUENCE [LARGE SCALE GENOMIC DNA]</scope>
    <source>
        <strain evidence="13 14">DSM 102030</strain>
    </source>
</reference>
<organism evidence="13 14">
    <name type="scientific">Lipingzhangella halophila</name>
    <dbReference type="NCBI Taxonomy" id="1783352"/>
    <lineage>
        <taxon>Bacteria</taxon>
        <taxon>Bacillati</taxon>
        <taxon>Actinomycetota</taxon>
        <taxon>Actinomycetes</taxon>
        <taxon>Streptosporangiales</taxon>
        <taxon>Nocardiopsidaceae</taxon>
        <taxon>Lipingzhangella</taxon>
    </lineage>
</organism>
<dbReference type="InterPro" id="IPR036388">
    <property type="entry name" value="WH-like_DNA-bd_sf"/>
</dbReference>
<dbReference type="EMBL" id="JACHJT010000001">
    <property type="protein sequence ID" value="MBB4934001.1"/>
    <property type="molecule type" value="Genomic_DNA"/>
</dbReference>
<dbReference type="GO" id="GO:0006307">
    <property type="term" value="P:DNA alkylation repair"/>
    <property type="evidence" value="ECO:0007669"/>
    <property type="project" value="UniProtKB-UniRule"/>
</dbReference>
<evidence type="ECO:0000256" key="3">
    <source>
        <dbReference type="ARBA" id="ARBA00022490"/>
    </source>
</evidence>
<keyword evidence="14" id="KW-1185">Reference proteome</keyword>
<evidence type="ECO:0000313" key="13">
    <source>
        <dbReference type="EMBL" id="MBB4934001.1"/>
    </source>
</evidence>
<evidence type="ECO:0000313" key="14">
    <source>
        <dbReference type="Proteomes" id="UP000523007"/>
    </source>
</evidence>
<keyword evidence="7 9" id="KW-0234">DNA repair</keyword>
<name>A0A7W7RM53_9ACTN</name>
<feature type="active site" description="Nucleophile; methyl group acceptor" evidence="9">
    <location>
        <position position="161"/>
    </location>
</feature>
<dbReference type="PANTHER" id="PTHR10815">
    <property type="entry name" value="METHYLATED-DNA--PROTEIN-CYSTEINE METHYLTRANSFERASE"/>
    <property type="match status" value="1"/>
</dbReference>
<dbReference type="SUPFAM" id="SSF46767">
    <property type="entry name" value="Methylated DNA-protein cysteine methyltransferase, C-terminal domain"/>
    <property type="match status" value="1"/>
</dbReference>
<keyword evidence="3 9" id="KW-0963">Cytoplasm</keyword>
<comment type="caution">
    <text evidence="13">The sequence shown here is derived from an EMBL/GenBank/DDBJ whole genome shotgun (WGS) entry which is preliminary data.</text>
</comment>
<comment type="miscellaneous">
    <text evidence="9">This enzyme catalyzes only one turnover and therefore is not strictly catalytic. According to one definition, an enzyme is a biocatalyst that acts repeatedly and over many reaction cycles.</text>
</comment>
<feature type="region of interest" description="Disordered" evidence="10">
    <location>
        <begin position="1"/>
        <end position="29"/>
    </location>
</feature>
<dbReference type="Pfam" id="PF01035">
    <property type="entry name" value="DNA_binding_1"/>
    <property type="match status" value="1"/>
</dbReference>
<keyword evidence="4 9" id="KW-0489">Methyltransferase</keyword>
<dbReference type="FunFam" id="1.10.10.10:FF:000214">
    <property type="entry name" value="Methylated-DNA--protein-cysteine methyltransferase"/>
    <property type="match status" value="1"/>
</dbReference>
<comment type="catalytic activity">
    <reaction evidence="8 9">
        <text>a 6-O-methyl-2'-deoxyguanosine in DNA + L-cysteinyl-[protein] = S-methyl-L-cysteinyl-[protein] + a 2'-deoxyguanosine in DNA</text>
        <dbReference type="Rhea" id="RHEA:24000"/>
        <dbReference type="Rhea" id="RHEA-COMP:10131"/>
        <dbReference type="Rhea" id="RHEA-COMP:10132"/>
        <dbReference type="Rhea" id="RHEA-COMP:11367"/>
        <dbReference type="Rhea" id="RHEA-COMP:11368"/>
        <dbReference type="ChEBI" id="CHEBI:29950"/>
        <dbReference type="ChEBI" id="CHEBI:82612"/>
        <dbReference type="ChEBI" id="CHEBI:85445"/>
        <dbReference type="ChEBI" id="CHEBI:85448"/>
        <dbReference type="EC" id="2.1.1.63"/>
    </reaction>
</comment>
<dbReference type="RefSeq" id="WP_184581711.1">
    <property type="nucleotide sequence ID" value="NZ_JACHJT010000001.1"/>
</dbReference>
<dbReference type="Pfam" id="PF02870">
    <property type="entry name" value="Methyltransf_1N"/>
    <property type="match status" value="1"/>
</dbReference>
<dbReference type="GO" id="GO:0003908">
    <property type="term" value="F:methylated-DNA-[protein]-cysteine S-methyltransferase activity"/>
    <property type="evidence" value="ECO:0007669"/>
    <property type="project" value="UniProtKB-UniRule"/>
</dbReference>
<dbReference type="EC" id="2.1.1.63" evidence="9"/>
<dbReference type="AlphaFoldDB" id="A0A7W7RM53"/>
<dbReference type="InterPro" id="IPR008332">
    <property type="entry name" value="MethylG_MeTrfase_N"/>
</dbReference>
<evidence type="ECO:0000256" key="1">
    <source>
        <dbReference type="ARBA" id="ARBA00001286"/>
    </source>
</evidence>
<evidence type="ECO:0000256" key="4">
    <source>
        <dbReference type="ARBA" id="ARBA00022603"/>
    </source>
</evidence>
<dbReference type="GO" id="GO:0005737">
    <property type="term" value="C:cytoplasm"/>
    <property type="evidence" value="ECO:0007669"/>
    <property type="project" value="UniProtKB-SubCell"/>
</dbReference>
<accession>A0A7W7RM53</accession>
<dbReference type="InterPro" id="IPR001497">
    <property type="entry name" value="MethylDNA_cys_MeTrfase_AS"/>
</dbReference>
<dbReference type="InterPro" id="IPR023546">
    <property type="entry name" value="MGMT"/>
</dbReference>
<evidence type="ECO:0000259" key="12">
    <source>
        <dbReference type="Pfam" id="PF02870"/>
    </source>
</evidence>
<feature type="domain" description="Methylguanine DNA methyltransferase ribonuclease-like" evidence="12">
    <location>
        <begin position="36"/>
        <end position="105"/>
    </location>
</feature>
<dbReference type="PROSITE" id="PS00374">
    <property type="entry name" value="MGMT"/>
    <property type="match status" value="1"/>
</dbReference>
<dbReference type="Gene3D" id="1.10.10.10">
    <property type="entry name" value="Winged helix-like DNA-binding domain superfamily/Winged helix DNA-binding domain"/>
    <property type="match status" value="1"/>
</dbReference>
<feature type="domain" description="Methylated-DNA-[protein]-cysteine S-methyltransferase DNA binding" evidence="11">
    <location>
        <begin position="110"/>
        <end position="189"/>
    </location>
</feature>
<evidence type="ECO:0000256" key="2">
    <source>
        <dbReference type="ARBA" id="ARBA00008711"/>
    </source>
</evidence>
<dbReference type="PANTHER" id="PTHR10815:SF5">
    <property type="entry name" value="METHYLATED-DNA--PROTEIN-CYSTEINE METHYLTRANSFERASE"/>
    <property type="match status" value="1"/>
</dbReference>
<dbReference type="Proteomes" id="UP000523007">
    <property type="component" value="Unassembled WGS sequence"/>
</dbReference>
<dbReference type="HAMAP" id="MF_00772">
    <property type="entry name" value="OGT"/>
    <property type="match status" value="1"/>
</dbReference>
<dbReference type="Gene3D" id="3.30.160.70">
    <property type="entry name" value="Methylated DNA-protein cysteine methyltransferase domain"/>
    <property type="match status" value="1"/>
</dbReference>
<protein>
    <recommendedName>
        <fullName evidence="9">Methylated-DNA--protein-cysteine methyltransferase</fullName>
        <ecNumber evidence="9">2.1.1.63</ecNumber>
    </recommendedName>
    <alternativeName>
        <fullName evidence="9">6-O-methylguanine-DNA methyltransferase</fullName>
        <shortName evidence="9">MGMT</shortName>
    </alternativeName>
    <alternativeName>
        <fullName evidence="9">O-6-methylguanine-DNA-alkyltransferase</fullName>
    </alternativeName>
</protein>
<proteinExistence type="inferred from homology"/>
<sequence>MAHSTTAPQEALPLTVPAPDALPPVEFAEPGTGPPLYTIVASPIGEIMLTSDGESLTGLFMAPEAGWSTEIGADWRRDPAAFHDIKEQLRAYFAGELREFSVRLAPHGTPFQRRVWQALTTIPYGQTTSYGAIAFAIDRPSASRAVGAANGRNPISIIVPCHRIVGADGSLTGYGGGLPRKQHLLALERGRAAY</sequence>
<evidence type="ECO:0000256" key="10">
    <source>
        <dbReference type="SAM" id="MobiDB-lite"/>
    </source>
</evidence>
<dbReference type="InterPro" id="IPR036217">
    <property type="entry name" value="MethylDNA_cys_MeTrfase_DNAb"/>
</dbReference>
<evidence type="ECO:0000256" key="6">
    <source>
        <dbReference type="ARBA" id="ARBA00022763"/>
    </source>
</evidence>
<evidence type="ECO:0000256" key="8">
    <source>
        <dbReference type="ARBA" id="ARBA00049348"/>
    </source>
</evidence>
<comment type="function">
    <text evidence="9">Involved in the cellular defense against the biological effects of O6-methylguanine (O6-MeG) and O4-methylthymine (O4-MeT) in DNA. Repairs the methylated nucleobase in DNA by stoichiometrically transferring the methyl group to a cysteine residue in the enzyme. This is a suicide reaction: the enzyme is irreversibly inactivated.</text>
</comment>
<dbReference type="NCBIfam" id="TIGR00589">
    <property type="entry name" value="ogt"/>
    <property type="match status" value="1"/>
</dbReference>
<dbReference type="InterPro" id="IPR036631">
    <property type="entry name" value="MGMT_N_sf"/>
</dbReference>
<gene>
    <name evidence="13" type="ORF">F4561_004821</name>
</gene>
<dbReference type="InterPro" id="IPR014048">
    <property type="entry name" value="MethylDNA_cys_MeTrfase_DNA-bd"/>
</dbReference>
<keyword evidence="6 9" id="KW-0227">DNA damage</keyword>
<dbReference type="SUPFAM" id="SSF53155">
    <property type="entry name" value="Methylated DNA-protein cysteine methyltransferase domain"/>
    <property type="match status" value="1"/>
</dbReference>
<dbReference type="CDD" id="cd06445">
    <property type="entry name" value="ATase"/>
    <property type="match status" value="1"/>
</dbReference>
<comment type="subcellular location">
    <subcellularLocation>
        <location evidence="9">Cytoplasm</location>
    </subcellularLocation>
</comment>
<dbReference type="GO" id="GO:0032259">
    <property type="term" value="P:methylation"/>
    <property type="evidence" value="ECO:0007669"/>
    <property type="project" value="UniProtKB-KW"/>
</dbReference>
<evidence type="ECO:0000256" key="5">
    <source>
        <dbReference type="ARBA" id="ARBA00022679"/>
    </source>
</evidence>
<evidence type="ECO:0000256" key="7">
    <source>
        <dbReference type="ARBA" id="ARBA00023204"/>
    </source>
</evidence>
<comment type="catalytic activity">
    <reaction evidence="1 9">
        <text>a 4-O-methyl-thymidine in DNA + L-cysteinyl-[protein] = a thymidine in DNA + S-methyl-L-cysteinyl-[protein]</text>
        <dbReference type="Rhea" id="RHEA:53428"/>
        <dbReference type="Rhea" id="RHEA-COMP:10131"/>
        <dbReference type="Rhea" id="RHEA-COMP:10132"/>
        <dbReference type="Rhea" id="RHEA-COMP:13555"/>
        <dbReference type="Rhea" id="RHEA-COMP:13556"/>
        <dbReference type="ChEBI" id="CHEBI:29950"/>
        <dbReference type="ChEBI" id="CHEBI:82612"/>
        <dbReference type="ChEBI" id="CHEBI:137386"/>
        <dbReference type="ChEBI" id="CHEBI:137387"/>
        <dbReference type="EC" id="2.1.1.63"/>
    </reaction>
</comment>
<evidence type="ECO:0000259" key="11">
    <source>
        <dbReference type="Pfam" id="PF01035"/>
    </source>
</evidence>
<comment type="similarity">
    <text evidence="2 9">Belongs to the MGMT family.</text>
</comment>
<keyword evidence="5 9" id="KW-0808">Transferase</keyword>